<evidence type="ECO:0000256" key="3">
    <source>
        <dbReference type="ARBA" id="ARBA00022989"/>
    </source>
</evidence>
<dbReference type="PANTHER" id="PTHR24221:SF654">
    <property type="entry name" value="ATP-BINDING CASSETTE SUB-FAMILY B MEMBER 6"/>
    <property type="match status" value="1"/>
</dbReference>
<dbReference type="Pfam" id="PF00664">
    <property type="entry name" value="ABC_membrane"/>
    <property type="match status" value="1"/>
</dbReference>
<gene>
    <name evidence="7" type="ORF">MUN46_010550</name>
</gene>
<evidence type="ECO:0000256" key="2">
    <source>
        <dbReference type="ARBA" id="ARBA00022692"/>
    </source>
</evidence>
<organism evidence="7 8">
    <name type="scientific">Mesosutterella faecium</name>
    <dbReference type="NCBI Taxonomy" id="2925194"/>
    <lineage>
        <taxon>Bacteria</taxon>
        <taxon>Pseudomonadati</taxon>
        <taxon>Pseudomonadota</taxon>
        <taxon>Betaproteobacteria</taxon>
        <taxon>Burkholderiales</taxon>
        <taxon>Sutterellaceae</taxon>
        <taxon>Mesosutterella</taxon>
    </lineage>
</organism>
<keyword evidence="7" id="KW-0547">Nucleotide-binding</keyword>
<dbReference type="SUPFAM" id="SSF90123">
    <property type="entry name" value="ABC transporter transmembrane region"/>
    <property type="match status" value="1"/>
</dbReference>
<accession>A0ABT7IPS8</accession>
<evidence type="ECO:0000256" key="1">
    <source>
        <dbReference type="ARBA" id="ARBA00004651"/>
    </source>
</evidence>
<comment type="subcellular location">
    <subcellularLocation>
        <location evidence="1">Cell membrane</location>
        <topology evidence="1">Multi-pass membrane protein</topology>
    </subcellularLocation>
</comment>
<protein>
    <submittedName>
        <fullName evidence="7">ATP-binding cassette domain-containing protein</fullName>
    </submittedName>
</protein>
<dbReference type="InterPro" id="IPR003439">
    <property type="entry name" value="ABC_transporter-like_ATP-bd"/>
</dbReference>
<evidence type="ECO:0000313" key="7">
    <source>
        <dbReference type="EMBL" id="MDL2060374.1"/>
    </source>
</evidence>
<keyword evidence="8" id="KW-1185">Reference proteome</keyword>
<dbReference type="InterPro" id="IPR039421">
    <property type="entry name" value="Type_1_exporter"/>
</dbReference>
<sequence length="259" mass="27610">MKRSVKQSQQMVAEMISRVEETYAAWATVKLAGACGFEAKRFARINREAFLAAYETLRKKALGTPVSQLITMAGVALVVAAALLQAQAGQFSFGEFVTFLTALLLLKTPVQNLSGLNATFTAISAAASNVFEMLDEPLESDAGTKPPGPRPGRIAFENVSLTYPGADKAALRQVNLEIAPGEKLALVGESGCGKSSLASLLPRFRDPTEGRVTLDGTGLREYSLSALRSSIAYVGQEVVLLERTIRDRLLKAWGAAGGD</sequence>
<keyword evidence="7" id="KW-0067">ATP-binding</keyword>
<evidence type="ECO:0000259" key="6">
    <source>
        <dbReference type="PROSITE" id="PS50929"/>
    </source>
</evidence>
<dbReference type="Proteomes" id="UP001165481">
    <property type="component" value="Unassembled WGS sequence"/>
</dbReference>
<dbReference type="GO" id="GO:0005524">
    <property type="term" value="F:ATP binding"/>
    <property type="evidence" value="ECO:0007669"/>
    <property type="project" value="UniProtKB-KW"/>
</dbReference>
<evidence type="ECO:0000256" key="5">
    <source>
        <dbReference type="SAM" id="Phobius"/>
    </source>
</evidence>
<dbReference type="InterPro" id="IPR027417">
    <property type="entry name" value="P-loop_NTPase"/>
</dbReference>
<dbReference type="EMBL" id="JAKZJU020000002">
    <property type="protein sequence ID" value="MDL2060374.1"/>
    <property type="molecule type" value="Genomic_DNA"/>
</dbReference>
<dbReference type="Gene3D" id="1.20.1560.10">
    <property type="entry name" value="ABC transporter type 1, transmembrane domain"/>
    <property type="match status" value="1"/>
</dbReference>
<dbReference type="Pfam" id="PF00005">
    <property type="entry name" value="ABC_tran"/>
    <property type="match status" value="1"/>
</dbReference>
<dbReference type="PANTHER" id="PTHR24221">
    <property type="entry name" value="ATP-BINDING CASSETTE SUB-FAMILY B"/>
    <property type="match status" value="1"/>
</dbReference>
<keyword evidence="2 5" id="KW-0812">Transmembrane</keyword>
<dbReference type="InterPro" id="IPR011527">
    <property type="entry name" value="ABC1_TM_dom"/>
</dbReference>
<dbReference type="InterPro" id="IPR036640">
    <property type="entry name" value="ABC1_TM_sf"/>
</dbReference>
<dbReference type="CDD" id="cd03228">
    <property type="entry name" value="ABCC_MRP_Like"/>
    <property type="match status" value="1"/>
</dbReference>
<name>A0ABT7IPS8_9BURK</name>
<dbReference type="SUPFAM" id="SSF52540">
    <property type="entry name" value="P-loop containing nucleoside triphosphate hydrolases"/>
    <property type="match status" value="1"/>
</dbReference>
<dbReference type="RefSeq" id="WP_243375904.1">
    <property type="nucleotide sequence ID" value="NZ_JAKZJU020000002.1"/>
</dbReference>
<dbReference type="PROSITE" id="PS50929">
    <property type="entry name" value="ABC_TM1F"/>
    <property type="match status" value="1"/>
</dbReference>
<evidence type="ECO:0000256" key="4">
    <source>
        <dbReference type="ARBA" id="ARBA00023136"/>
    </source>
</evidence>
<proteinExistence type="predicted"/>
<evidence type="ECO:0000313" key="8">
    <source>
        <dbReference type="Proteomes" id="UP001165481"/>
    </source>
</evidence>
<comment type="caution">
    <text evidence="7">The sequence shown here is derived from an EMBL/GenBank/DDBJ whole genome shotgun (WGS) entry which is preliminary data.</text>
</comment>
<feature type="transmembrane region" description="Helical" evidence="5">
    <location>
        <begin position="66"/>
        <end position="84"/>
    </location>
</feature>
<feature type="domain" description="ABC transmembrane type-1" evidence="6">
    <location>
        <begin position="1"/>
        <end position="122"/>
    </location>
</feature>
<keyword evidence="4 5" id="KW-0472">Membrane</keyword>
<reference evidence="7" key="1">
    <citation type="submission" date="2023-03" db="EMBL/GenBank/DDBJ databases">
        <title>Mesosutterella sp. nov. isolated from porcine feces.</title>
        <authorList>
            <person name="Yu S."/>
        </authorList>
    </citation>
    <scope>NUCLEOTIDE SEQUENCE</scope>
    <source>
        <strain evidence="7">AGMB02718</strain>
    </source>
</reference>
<keyword evidence="3 5" id="KW-1133">Transmembrane helix</keyword>
<dbReference type="Gene3D" id="3.40.50.300">
    <property type="entry name" value="P-loop containing nucleotide triphosphate hydrolases"/>
    <property type="match status" value="1"/>
</dbReference>